<dbReference type="PATRIC" id="fig|1227456.3.peg.3837"/>
<dbReference type="AlphaFoldDB" id="M0MVL2"/>
<feature type="transmembrane region" description="Helical" evidence="1">
    <location>
        <begin position="647"/>
        <end position="668"/>
    </location>
</feature>
<dbReference type="STRING" id="1227456.C450_18869"/>
<dbReference type="PANTHER" id="PTHR43471:SF1">
    <property type="entry name" value="ABC TRANSPORTER PERMEASE PROTEIN NOSY-RELATED"/>
    <property type="match status" value="1"/>
</dbReference>
<organism evidence="2 3">
    <name type="scientific">Halococcus salifodinae DSM 8989</name>
    <dbReference type="NCBI Taxonomy" id="1227456"/>
    <lineage>
        <taxon>Archaea</taxon>
        <taxon>Methanobacteriati</taxon>
        <taxon>Methanobacteriota</taxon>
        <taxon>Stenosarchaea group</taxon>
        <taxon>Halobacteria</taxon>
        <taxon>Halobacteriales</taxon>
        <taxon>Halococcaceae</taxon>
        <taxon>Halococcus</taxon>
    </lineage>
</organism>
<dbReference type="Pfam" id="PF12679">
    <property type="entry name" value="ABC2_membrane_2"/>
    <property type="match status" value="2"/>
</dbReference>
<keyword evidence="1" id="KW-0472">Membrane</keyword>
<sequence length="674" mass="73511">MIKPCENGYLSLKMSWPSLAHKEFDELIRSRGVWLFGAVLLIGYYLSLNPSATVVKAAVGSNVTIGAFQGPVGFLVPIAAFVLSYRSIIGERESGSIKFVAGMPQSRSVVVLGKALGRWAALSVCVFGVFVVGAVIGATRYGLFSPLKLLLFFLASALYVLVNVSIATALSAATVRSRRALATLVACYFLLVLFWSGTVSGQIYTLLTGVDVPAYNPPASTGLFLWRRLSPISSYYVLTNAILGIANADALYNFVVIQLAPTQSINHTFVVRQVFDRPVPFYLAKWFSMVILAAWVVGSLFLGAVRFERADLASGPANSRSKIQTWIGGRFEWLPSMNVLRTARQRLGIPRSVPDQSRSHGSEHSSVDNGRRERFTRWLPLARKELAATLRYRSLWVFAVLLLVGAYLTSTPPEYAVAALGGDVSIAAFQIPIWLFLPFIAAIVSYRSLSAEQESGSIKFVAGMPQSRGDVIVAKIVGRTAAVGVFVLGSMCVFILVRTSTYGFVSPVTFVLFAFVSLCYIAVNISLATGISAAMNRSVRAATAVFGYLIVLNPYLWRLVALLISRRFSSTPVAPAGGEPPPNDILFLLRRISPFDSYTTLTNTVLGIANSDEAYFTVLRGFQPDSTPGYIVGEIFMPPIPFYLSEWFPLLIFLGWTLVSVVGGYVAFQRRDLG</sequence>
<reference evidence="2 3" key="1">
    <citation type="journal article" date="2014" name="PLoS Genet.">
        <title>Phylogenetically driven sequencing of extremely halophilic archaea reveals strategies for static and dynamic osmo-response.</title>
        <authorList>
            <person name="Becker E.A."/>
            <person name="Seitzer P.M."/>
            <person name="Tritt A."/>
            <person name="Larsen D."/>
            <person name="Krusor M."/>
            <person name="Yao A.I."/>
            <person name="Wu D."/>
            <person name="Madern D."/>
            <person name="Eisen J.A."/>
            <person name="Darling A.E."/>
            <person name="Facciotti M.T."/>
        </authorList>
    </citation>
    <scope>NUCLEOTIDE SEQUENCE [LARGE SCALE GENOMIC DNA]</scope>
    <source>
        <strain evidence="2 3">DSM 8989</strain>
    </source>
</reference>
<keyword evidence="1" id="KW-0812">Transmembrane</keyword>
<comment type="caution">
    <text evidence="2">The sequence shown here is derived from an EMBL/GenBank/DDBJ whole genome shotgun (WGS) entry which is preliminary data.</text>
</comment>
<evidence type="ECO:0000256" key="1">
    <source>
        <dbReference type="SAM" id="Phobius"/>
    </source>
</evidence>
<feature type="transmembrane region" description="Helical" evidence="1">
    <location>
        <begin position="68"/>
        <end position="88"/>
    </location>
</feature>
<keyword evidence="3" id="KW-1185">Reference proteome</keyword>
<feature type="transmembrane region" description="Helical" evidence="1">
    <location>
        <begin position="390"/>
        <end position="409"/>
    </location>
</feature>
<name>M0MVL2_9EURY</name>
<dbReference type="EMBL" id="AOME01000086">
    <property type="protein sequence ID" value="EMA48839.1"/>
    <property type="molecule type" value="Genomic_DNA"/>
</dbReference>
<dbReference type="GO" id="GO:0005886">
    <property type="term" value="C:plasma membrane"/>
    <property type="evidence" value="ECO:0007669"/>
    <property type="project" value="UniProtKB-SubCell"/>
</dbReference>
<dbReference type="GO" id="GO:0140359">
    <property type="term" value="F:ABC-type transporter activity"/>
    <property type="evidence" value="ECO:0007669"/>
    <property type="project" value="InterPro"/>
</dbReference>
<dbReference type="PANTHER" id="PTHR43471">
    <property type="entry name" value="ABC TRANSPORTER PERMEASE"/>
    <property type="match status" value="1"/>
</dbReference>
<feature type="transmembrane region" description="Helical" evidence="1">
    <location>
        <begin position="503"/>
        <end position="527"/>
    </location>
</feature>
<dbReference type="Proteomes" id="UP000011625">
    <property type="component" value="Unassembled WGS sequence"/>
</dbReference>
<evidence type="ECO:0000313" key="3">
    <source>
        <dbReference type="Proteomes" id="UP000011625"/>
    </source>
</evidence>
<feature type="transmembrane region" description="Helical" evidence="1">
    <location>
        <begin position="149"/>
        <end position="173"/>
    </location>
</feature>
<feature type="transmembrane region" description="Helical" evidence="1">
    <location>
        <begin position="32"/>
        <end position="48"/>
    </location>
</feature>
<feature type="transmembrane region" description="Helical" evidence="1">
    <location>
        <begin position="539"/>
        <end position="557"/>
    </location>
</feature>
<gene>
    <name evidence="2" type="ORF">C450_18869</name>
</gene>
<proteinExistence type="predicted"/>
<feature type="transmembrane region" description="Helical" evidence="1">
    <location>
        <begin position="286"/>
        <end position="305"/>
    </location>
</feature>
<feature type="transmembrane region" description="Helical" evidence="1">
    <location>
        <begin position="476"/>
        <end position="497"/>
    </location>
</feature>
<evidence type="ECO:0000313" key="2">
    <source>
        <dbReference type="EMBL" id="EMA48839.1"/>
    </source>
</evidence>
<evidence type="ECO:0008006" key="4">
    <source>
        <dbReference type="Google" id="ProtNLM"/>
    </source>
</evidence>
<protein>
    <recommendedName>
        <fullName evidence="4">ABC-2 type transporter</fullName>
    </recommendedName>
</protein>
<keyword evidence="1" id="KW-1133">Transmembrane helix</keyword>
<accession>M0MVL2</accession>
<feature type="transmembrane region" description="Helical" evidence="1">
    <location>
        <begin position="180"/>
        <end position="197"/>
    </location>
</feature>
<feature type="transmembrane region" description="Helical" evidence="1">
    <location>
        <begin position="119"/>
        <end position="143"/>
    </location>
</feature>
<feature type="transmembrane region" description="Helical" evidence="1">
    <location>
        <begin position="429"/>
        <end position="449"/>
    </location>
</feature>